<dbReference type="FunFam" id="2.10.230.10:FF:000002">
    <property type="entry name" value="Molecular chaperone DnaJ"/>
    <property type="match status" value="1"/>
</dbReference>
<comment type="subcellular location">
    <subcellularLocation>
        <location evidence="11">Cytoplasm</location>
    </subcellularLocation>
</comment>
<evidence type="ECO:0000256" key="10">
    <source>
        <dbReference type="ARBA" id="ARBA00067609"/>
    </source>
</evidence>
<feature type="domain" description="CR-type" evidence="14">
    <location>
        <begin position="177"/>
        <end position="259"/>
    </location>
</feature>
<dbReference type="Gene3D" id="2.60.260.20">
    <property type="entry name" value="Urease metallochaperone UreE, N-terminal domain"/>
    <property type="match status" value="2"/>
</dbReference>
<dbReference type="NCBIfam" id="NF008035">
    <property type="entry name" value="PRK10767.1"/>
    <property type="match status" value="1"/>
</dbReference>
<gene>
    <name evidence="11 15" type="primary">dnaJ</name>
    <name evidence="15" type="ORF">E9934_03910</name>
</gene>
<dbReference type="EMBL" id="STGW01000002">
    <property type="protein sequence ID" value="THV17638.1"/>
    <property type="molecule type" value="Genomic_DNA"/>
</dbReference>
<dbReference type="CDD" id="cd10719">
    <property type="entry name" value="DnaJ_zf"/>
    <property type="match status" value="1"/>
</dbReference>
<dbReference type="InterPro" id="IPR018253">
    <property type="entry name" value="DnaJ_domain_CS"/>
</dbReference>
<evidence type="ECO:0000256" key="4">
    <source>
        <dbReference type="ARBA" id="ARBA00022737"/>
    </source>
</evidence>
<feature type="repeat" description="CXXCXGXG motif" evidence="11">
    <location>
        <begin position="247"/>
        <end position="254"/>
    </location>
</feature>
<keyword evidence="2 11" id="KW-0235">DNA replication</keyword>
<dbReference type="SUPFAM" id="SSF49493">
    <property type="entry name" value="HSP40/DnaJ peptide-binding domain"/>
    <property type="match status" value="2"/>
</dbReference>
<evidence type="ECO:0000256" key="2">
    <source>
        <dbReference type="ARBA" id="ARBA00022705"/>
    </source>
</evidence>
<accession>A0A4S8NL85</accession>
<feature type="repeat" description="CXXCXGXG motif" evidence="11">
    <location>
        <begin position="190"/>
        <end position="197"/>
    </location>
</feature>
<feature type="binding site" evidence="11">
    <location>
        <position position="247"/>
    </location>
    <ligand>
        <name>Zn(2+)</name>
        <dbReference type="ChEBI" id="CHEBI:29105"/>
        <label>1</label>
    </ligand>
</feature>
<feature type="binding site" evidence="11">
    <location>
        <position position="236"/>
    </location>
    <ligand>
        <name>Zn(2+)</name>
        <dbReference type="ChEBI" id="CHEBI:29105"/>
        <label>2</label>
    </ligand>
</feature>
<evidence type="ECO:0000256" key="5">
    <source>
        <dbReference type="ARBA" id="ARBA00022771"/>
    </source>
</evidence>
<dbReference type="Pfam" id="PF00226">
    <property type="entry name" value="DnaJ"/>
    <property type="match status" value="1"/>
</dbReference>
<keyword evidence="1 11" id="KW-0963">Cytoplasm</keyword>
<dbReference type="Pfam" id="PF01556">
    <property type="entry name" value="DnaJ_C"/>
    <property type="match status" value="1"/>
</dbReference>
<dbReference type="SMART" id="SM00271">
    <property type="entry name" value="DnaJ"/>
    <property type="match status" value="1"/>
</dbReference>
<comment type="domain">
    <text evidence="11">The J domain is necessary and sufficient to stimulate DnaK ATPase activity. Zinc center 1 plays an important role in the autonomous, DnaK-independent chaperone activity of DnaJ. Zinc center 2 is essential for interaction with DnaK and for DnaJ activity.</text>
</comment>
<feature type="binding site" evidence="11">
    <location>
        <position position="207"/>
    </location>
    <ligand>
        <name>Zn(2+)</name>
        <dbReference type="ChEBI" id="CHEBI:29105"/>
        <label>2</label>
    </ligand>
</feature>
<comment type="caution">
    <text evidence="15">The sequence shown here is derived from an EMBL/GenBank/DDBJ whole genome shotgun (WGS) entry which is preliminary data.</text>
</comment>
<keyword evidence="16" id="KW-1185">Reference proteome</keyword>
<dbReference type="InterPro" id="IPR008971">
    <property type="entry name" value="HSP40/DnaJ_pept-bd"/>
</dbReference>
<evidence type="ECO:0000259" key="14">
    <source>
        <dbReference type="PROSITE" id="PS51188"/>
    </source>
</evidence>
<dbReference type="Proteomes" id="UP000307087">
    <property type="component" value="Unassembled WGS sequence"/>
</dbReference>
<dbReference type="PANTHER" id="PTHR43096">
    <property type="entry name" value="DNAJ HOMOLOG 1, MITOCHONDRIAL-RELATED"/>
    <property type="match status" value="1"/>
</dbReference>
<dbReference type="PROSITE" id="PS00636">
    <property type="entry name" value="DNAJ_1"/>
    <property type="match status" value="1"/>
</dbReference>
<organism evidence="15 16">
    <name type="scientific">Nocardioides caeni</name>
    <dbReference type="NCBI Taxonomy" id="574700"/>
    <lineage>
        <taxon>Bacteria</taxon>
        <taxon>Bacillati</taxon>
        <taxon>Actinomycetota</taxon>
        <taxon>Actinomycetes</taxon>
        <taxon>Propionibacteriales</taxon>
        <taxon>Nocardioidaceae</taxon>
        <taxon>Nocardioides</taxon>
    </lineage>
</organism>
<keyword evidence="5 11" id="KW-0863">Zinc-finger</keyword>
<dbReference type="GO" id="GO:0005737">
    <property type="term" value="C:cytoplasm"/>
    <property type="evidence" value="ECO:0007669"/>
    <property type="project" value="UniProtKB-SubCell"/>
</dbReference>
<dbReference type="GO" id="GO:0008270">
    <property type="term" value="F:zinc ion binding"/>
    <property type="evidence" value="ECO:0007669"/>
    <property type="project" value="UniProtKB-UniRule"/>
</dbReference>
<dbReference type="AlphaFoldDB" id="A0A4S8NL85"/>
<feature type="binding site" evidence="11">
    <location>
        <position position="250"/>
    </location>
    <ligand>
        <name>Zn(2+)</name>
        <dbReference type="ChEBI" id="CHEBI:29105"/>
        <label>1</label>
    </ligand>
</feature>
<comment type="subunit">
    <text evidence="11">Homodimer.</text>
</comment>
<comment type="similarity">
    <text evidence="9 11">Belongs to the DnaJ family.</text>
</comment>
<feature type="binding site" evidence="11">
    <location>
        <position position="193"/>
    </location>
    <ligand>
        <name>Zn(2+)</name>
        <dbReference type="ChEBI" id="CHEBI:29105"/>
        <label>1</label>
    </ligand>
</feature>
<dbReference type="GO" id="GO:0006260">
    <property type="term" value="P:DNA replication"/>
    <property type="evidence" value="ECO:0007669"/>
    <property type="project" value="UniProtKB-KW"/>
</dbReference>
<evidence type="ECO:0000259" key="13">
    <source>
        <dbReference type="PROSITE" id="PS50076"/>
    </source>
</evidence>
<dbReference type="GO" id="GO:0042026">
    <property type="term" value="P:protein refolding"/>
    <property type="evidence" value="ECO:0007669"/>
    <property type="project" value="TreeGrafter"/>
</dbReference>
<keyword evidence="4 11" id="KW-0677">Repeat</keyword>
<keyword evidence="7 11" id="KW-0346">Stress response</keyword>
<keyword evidence="6 11" id="KW-0862">Zinc</keyword>
<dbReference type="Gene3D" id="1.10.287.110">
    <property type="entry name" value="DnaJ domain"/>
    <property type="match status" value="1"/>
</dbReference>
<keyword evidence="3 11" id="KW-0479">Metal-binding</keyword>
<feature type="binding site" evidence="11">
    <location>
        <position position="190"/>
    </location>
    <ligand>
        <name>Zn(2+)</name>
        <dbReference type="ChEBI" id="CHEBI:29105"/>
        <label>1</label>
    </ligand>
</feature>
<dbReference type="PROSITE" id="PS51188">
    <property type="entry name" value="ZF_CR"/>
    <property type="match status" value="1"/>
</dbReference>
<evidence type="ECO:0000256" key="7">
    <source>
        <dbReference type="ARBA" id="ARBA00023016"/>
    </source>
</evidence>
<dbReference type="PANTHER" id="PTHR43096:SF48">
    <property type="entry name" value="CHAPERONE PROTEIN DNAJ"/>
    <property type="match status" value="1"/>
</dbReference>
<proteinExistence type="inferred from homology"/>
<dbReference type="CDD" id="cd06257">
    <property type="entry name" value="DnaJ"/>
    <property type="match status" value="1"/>
</dbReference>
<dbReference type="GO" id="GO:0009408">
    <property type="term" value="P:response to heat"/>
    <property type="evidence" value="ECO:0007669"/>
    <property type="project" value="InterPro"/>
</dbReference>
<evidence type="ECO:0000256" key="3">
    <source>
        <dbReference type="ARBA" id="ARBA00022723"/>
    </source>
</evidence>
<sequence>MRWPRWASSVPPAWTTPGRWRRCAQWRATCRASSTRAESREQRSEHQVTQDLYELLGVARDADGDTIKKAYRKLARQLHPDVNPDPESQERFKHVSAAYEVLSDPQKRASYDRGGDPFGGGFGGQGAGFSFSDIMDAFFGGNAGGGGGGGRGPRSRVRRGQDALIRIEVELAEAAFGVARELKVDTAVHCSSCAGSGAAPGSEPVTCETCHGHGEVAHVQRSFLGEIRTLRPCAACRGFGTVIPDPCRECAGDGRVRSRRTLTVKIPAGVDTGTRVQLTEQGEVGPGGGPAGDLYVEIHVAAHPTFERHGNDLHCTVTVPMTAAALGTTLTLPTLEADLDEGAGSGLETGFELAIPAGTQTGHEVALRGRGVPGLRGGRGDLIVTVAVETPTRLDARQEELLRELAALRGEEQPMGEVRAAHRSMFGRLRDAFTH</sequence>
<dbReference type="Gene3D" id="2.10.230.10">
    <property type="entry name" value="Heat shock protein DnaJ, cysteine-rich domain"/>
    <property type="match status" value="1"/>
</dbReference>
<dbReference type="SUPFAM" id="SSF57938">
    <property type="entry name" value="DnaJ/Hsp40 cysteine-rich domain"/>
    <property type="match status" value="1"/>
</dbReference>
<name>A0A4S8NL85_9ACTN</name>
<feature type="repeat" description="CXXCXGXG motif" evidence="11">
    <location>
        <begin position="207"/>
        <end position="214"/>
    </location>
</feature>
<feature type="domain" description="J" evidence="13">
    <location>
        <begin position="51"/>
        <end position="115"/>
    </location>
</feature>
<dbReference type="HAMAP" id="MF_01152">
    <property type="entry name" value="DnaJ"/>
    <property type="match status" value="1"/>
</dbReference>
<evidence type="ECO:0000256" key="8">
    <source>
        <dbReference type="ARBA" id="ARBA00023186"/>
    </source>
</evidence>
<dbReference type="SUPFAM" id="SSF46565">
    <property type="entry name" value="Chaperone J-domain"/>
    <property type="match status" value="1"/>
</dbReference>
<dbReference type="InterPro" id="IPR001623">
    <property type="entry name" value="DnaJ_domain"/>
</dbReference>
<evidence type="ECO:0000313" key="15">
    <source>
        <dbReference type="EMBL" id="THV17638.1"/>
    </source>
</evidence>
<dbReference type="InterPro" id="IPR036869">
    <property type="entry name" value="J_dom_sf"/>
</dbReference>
<keyword evidence="8 11" id="KW-0143">Chaperone</keyword>
<dbReference type="InterPro" id="IPR012724">
    <property type="entry name" value="DnaJ"/>
</dbReference>
<feature type="repeat" description="CXXCXGXG motif" evidence="11">
    <location>
        <begin position="233"/>
        <end position="240"/>
    </location>
</feature>
<dbReference type="NCBIfam" id="NF010871">
    <property type="entry name" value="PRK14278.1"/>
    <property type="match status" value="1"/>
</dbReference>
<evidence type="ECO:0000256" key="9">
    <source>
        <dbReference type="ARBA" id="ARBA00061004"/>
    </source>
</evidence>
<feature type="binding site" evidence="11">
    <location>
        <position position="210"/>
    </location>
    <ligand>
        <name>Zn(2+)</name>
        <dbReference type="ChEBI" id="CHEBI:29105"/>
        <label>2</label>
    </ligand>
</feature>
<dbReference type="GO" id="GO:0031072">
    <property type="term" value="F:heat shock protein binding"/>
    <property type="evidence" value="ECO:0007669"/>
    <property type="project" value="InterPro"/>
</dbReference>
<evidence type="ECO:0000256" key="12">
    <source>
        <dbReference type="PROSITE-ProRule" id="PRU00546"/>
    </source>
</evidence>
<dbReference type="OrthoDB" id="9779889at2"/>
<dbReference type="PRINTS" id="PR00625">
    <property type="entry name" value="JDOMAIN"/>
</dbReference>
<dbReference type="InterPro" id="IPR002939">
    <property type="entry name" value="DnaJ_C"/>
</dbReference>
<evidence type="ECO:0000256" key="6">
    <source>
        <dbReference type="ARBA" id="ARBA00022833"/>
    </source>
</evidence>
<comment type="function">
    <text evidence="11">Participates actively in the response to hyperosmotic and heat shock by preventing the aggregation of stress-denatured proteins and by disaggregating proteins, also in an autonomous, DnaK-independent fashion. Unfolded proteins bind initially to DnaJ; upon interaction with the DnaJ-bound protein, DnaK hydrolyzes its bound ATP, resulting in the formation of a stable complex. GrpE releases ADP from DnaK; ATP binding to DnaK triggers the release of the substrate protein, thus completing the reaction cycle. Several rounds of ATP-dependent interactions between DnaJ, DnaK and GrpE are required for fully efficient folding. Also involved, together with DnaK and GrpE, in the DNA replication of plasmids through activation of initiation proteins.</text>
</comment>
<reference evidence="15 16" key="1">
    <citation type="journal article" date="2009" name="Int. J. Syst. Evol. Microbiol.">
        <title>Nocardioides caeni sp. nov., isolated from wastewater.</title>
        <authorList>
            <person name="Yoon J.H."/>
            <person name="Kang S.J."/>
            <person name="Park S."/>
            <person name="Kim W."/>
            <person name="Oh T.K."/>
        </authorList>
    </citation>
    <scope>NUCLEOTIDE SEQUENCE [LARGE SCALE GENOMIC DNA]</scope>
    <source>
        <strain evidence="15 16">DSM 23134</strain>
    </source>
</reference>
<dbReference type="InterPro" id="IPR036410">
    <property type="entry name" value="HSP_DnaJ_Cys-rich_dom_sf"/>
</dbReference>
<dbReference type="InterPro" id="IPR001305">
    <property type="entry name" value="HSP_DnaJ_Cys-rich_dom"/>
</dbReference>
<dbReference type="GO" id="GO:0051082">
    <property type="term" value="F:unfolded protein binding"/>
    <property type="evidence" value="ECO:0007669"/>
    <property type="project" value="UniProtKB-UniRule"/>
</dbReference>
<dbReference type="GO" id="GO:0005524">
    <property type="term" value="F:ATP binding"/>
    <property type="evidence" value="ECO:0007669"/>
    <property type="project" value="InterPro"/>
</dbReference>
<protein>
    <recommendedName>
        <fullName evidence="10 11">Chaperone protein DnaJ</fullName>
    </recommendedName>
</protein>
<dbReference type="PROSITE" id="PS50076">
    <property type="entry name" value="DNAJ_2"/>
    <property type="match status" value="1"/>
</dbReference>
<evidence type="ECO:0000256" key="11">
    <source>
        <dbReference type="HAMAP-Rule" id="MF_01152"/>
    </source>
</evidence>
<dbReference type="Pfam" id="PF00684">
    <property type="entry name" value="DnaJ_CXXCXGXG"/>
    <property type="match status" value="1"/>
</dbReference>
<feature type="zinc finger region" description="CR-type" evidence="12">
    <location>
        <begin position="177"/>
        <end position="259"/>
    </location>
</feature>
<feature type="binding site" evidence="11">
    <location>
        <position position="233"/>
    </location>
    <ligand>
        <name>Zn(2+)</name>
        <dbReference type="ChEBI" id="CHEBI:29105"/>
        <label>2</label>
    </ligand>
</feature>
<comment type="cofactor">
    <cofactor evidence="11">
        <name>Zn(2+)</name>
        <dbReference type="ChEBI" id="CHEBI:29105"/>
    </cofactor>
    <text evidence="11">Binds 2 Zn(2+) ions per monomer.</text>
</comment>
<evidence type="ECO:0000256" key="1">
    <source>
        <dbReference type="ARBA" id="ARBA00022490"/>
    </source>
</evidence>
<dbReference type="CDD" id="cd10747">
    <property type="entry name" value="DnaJ_C"/>
    <property type="match status" value="1"/>
</dbReference>
<evidence type="ECO:0000313" key="16">
    <source>
        <dbReference type="Proteomes" id="UP000307087"/>
    </source>
</evidence>